<dbReference type="SUPFAM" id="SSF53098">
    <property type="entry name" value="Ribonuclease H-like"/>
    <property type="match status" value="1"/>
</dbReference>
<evidence type="ECO:0000313" key="2">
    <source>
        <dbReference type="EMBL" id="KAL0883586.1"/>
    </source>
</evidence>
<gene>
    <name evidence="2" type="ORF">ABMA27_015737</name>
</gene>
<sequence length="322" mass="36781">MIDRATGWPEAVPLKDITAENISEAVYVHWISRFGCSARITTDQGRQFESHLFSNLTKRLGISKIRTTAYHPQANGMVERWHRTLKSALKARGNTEKWIYELPTVLLGLRASLRDDTTAELVYGTTLKLPGDFFEPTTSKTLDSDTFLHNLRNHLRELSAVPRKTHTQSKIFVHPALQKCTHVFVRCDHVTKPLTPPYSGPFKVIEHGDKYFKIQKSDVIKTISIDRLMPAFLANNDTEIETTSPNKNEKHKTNIHRNISDEKDIDDHKNKEVIRTRSGRQVRPTVRFMNLTDLLSYELSSLLVQPLNCVNSSIISNQSLSH</sequence>
<dbReference type="PROSITE" id="PS50994">
    <property type="entry name" value="INTEGRASE"/>
    <property type="match status" value="1"/>
</dbReference>
<dbReference type="EMBL" id="JBEUOH010000008">
    <property type="protein sequence ID" value="KAL0883586.1"/>
    <property type="molecule type" value="Genomic_DNA"/>
</dbReference>
<evidence type="ECO:0000313" key="3">
    <source>
        <dbReference type="Proteomes" id="UP001549920"/>
    </source>
</evidence>
<dbReference type="InterPro" id="IPR036397">
    <property type="entry name" value="RNaseH_sf"/>
</dbReference>
<dbReference type="PANTHER" id="PTHR38681:SF1">
    <property type="entry name" value="RETROVIRUS-RELATED POL POLYPROTEIN FROM TRANSPOSON 412-LIKE PROTEIN"/>
    <property type="match status" value="1"/>
</dbReference>
<organism evidence="2 3">
    <name type="scientific">Loxostege sticticalis</name>
    <name type="common">Beet webworm moth</name>
    <dbReference type="NCBI Taxonomy" id="481309"/>
    <lineage>
        <taxon>Eukaryota</taxon>
        <taxon>Metazoa</taxon>
        <taxon>Ecdysozoa</taxon>
        <taxon>Arthropoda</taxon>
        <taxon>Hexapoda</taxon>
        <taxon>Insecta</taxon>
        <taxon>Pterygota</taxon>
        <taxon>Neoptera</taxon>
        <taxon>Endopterygota</taxon>
        <taxon>Lepidoptera</taxon>
        <taxon>Glossata</taxon>
        <taxon>Ditrysia</taxon>
        <taxon>Pyraloidea</taxon>
        <taxon>Crambidae</taxon>
        <taxon>Pyraustinae</taxon>
        <taxon>Loxostege</taxon>
    </lineage>
</organism>
<reference evidence="2 3" key="1">
    <citation type="submission" date="2024-06" db="EMBL/GenBank/DDBJ databases">
        <title>A chromosome-level genome assembly of beet webworm, Loxostege sticticalis.</title>
        <authorList>
            <person name="Zhang Y."/>
        </authorList>
    </citation>
    <scope>NUCLEOTIDE SEQUENCE [LARGE SCALE GENOMIC DNA]</scope>
    <source>
        <strain evidence="2">AQ026</strain>
        <tissue evidence="2">Whole body</tissue>
    </source>
</reference>
<feature type="domain" description="Integrase catalytic" evidence="1">
    <location>
        <begin position="1"/>
        <end position="138"/>
    </location>
</feature>
<comment type="caution">
    <text evidence="2">The sequence shown here is derived from an EMBL/GenBank/DDBJ whole genome shotgun (WGS) entry which is preliminary data.</text>
</comment>
<dbReference type="InterPro" id="IPR012337">
    <property type="entry name" value="RNaseH-like_sf"/>
</dbReference>
<name>A0ABR3I467_LOXSC</name>
<keyword evidence="3" id="KW-1185">Reference proteome</keyword>
<dbReference type="PANTHER" id="PTHR38681">
    <property type="entry name" value="RETROVIRUS-RELATED POL POLYPROTEIN FROM TRANSPOSON 412-LIKE PROTEIN-RELATED"/>
    <property type="match status" value="1"/>
</dbReference>
<evidence type="ECO:0000259" key="1">
    <source>
        <dbReference type="PROSITE" id="PS50994"/>
    </source>
</evidence>
<accession>A0ABR3I467</accession>
<dbReference type="Proteomes" id="UP001549920">
    <property type="component" value="Unassembled WGS sequence"/>
</dbReference>
<dbReference type="InterPro" id="IPR001584">
    <property type="entry name" value="Integrase_cat-core"/>
</dbReference>
<proteinExistence type="predicted"/>
<protein>
    <recommendedName>
        <fullName evidence="1">Integrase catalytic domain-containing protein</fullName>
    </recommendedName>
</protein>
<dbReference type="Gene3D" id="3.30.420.10">
    <property type="entry name" value="Ribonuclease H-like superfamily/Ribonuclease H"/>
    <property type="match status" value="1"/>
</dbReference>